<feature type="domain" description="Glycosyl hydrolase family 67 C-terminal" evidence="11">
    <location>
        <begin position="468"/>
        <end position="691"/>
    </location>
</feature>
<dbReference type="InterPro" id="IPR037054">
    <property type="entry name" value="A-glucoronidase_C_sf"/>
</dbReference>
<evidence type="ECO:0000256" key="7">
    <source>
        <dbReference type="PIRNR" id="PIRNR029900"/>
    </source>
</evidence>
<dbReference type="PIRSF" id="PIRSF029900">
    <property type="entry name" value="Alpha-glucuronds"/>
    <property type="match status" value="1"/>
</dbReference>
<dbReference type="Gene3D" id="3.30.379.10">
    <property type="entry name" value="Chitobiase/beta-hexosaminidase domain 2-like"/>
    <property type="match status" value="1"/>
</dbReference>
<dbReference type="GO" id="GO:0045493">
    <property type="term" value="P:xylan catabolic process"/>
    <property type="evidence" value="ECO:0007669"/>
    <property type="project" value="UniProtKB-KW"/>
</dbReference>
<keyword evidence="3 7" id="KW-0378">Hydrolase</keyword>
<dbReference type="InterPro" id="IPR017853">
    <property type="entry name" value="GH"/>
</dbReference>
<dbReference type="GO" id="GO:0033939">
    <property type="term" value="F:xylan alpha-1,2-glucuronosidase activity"/>
    <property type="evidence" value="ECO:0007669"/>
    <property type="project" value="UniProtKB-EC"/>
</dbReference>
<dbReference type="InterPro" id="IPR011099">
    <property type="entry name" value="Glyco_hydro_67_C"/>
</dbReference>
<evidence type="ECO:0000256" key="2">
    <source>
        <dbReference type="ARBA" id="ARBA00022651"/>
    </source>
</evidence>
<feature type="active site" description="Proton acceptor" evidence="8">
    <location>
        <position position="379"/>
    </location>
</feature>
<dbReference type="Gene3D" id="3.90.1330.10">
    <property type="entry name" value="Alpha-glucuronidase, C-terminal domain"/>
    <property type="match status" value="1"/>
</dbReference>
<dbReference type="AlphaFoldDB" id="A0A327VT48"/>
<protein>
    <recommendedName>
        <fullName evidence="9">Xylan alpha-1,2-glucuronidase</fullName>
        <ecNumber evidence="9">3.2.1.131</ecNumber>
    </recommendedName>
</protein>
<evidence type="ECO:0000256" key="1">
    <source>
        <dbReference type="ARBA" id="ARBA00008833"/>
    </source>
</evidence>
<dbReference type="EC" id="3.2.1.131" evidence="9"/>
<gene>
    <name evidence="13" type="ORF">CLV59_106139</name>
</gene>
<evidence type="ECO:0000256" key="5">
    <source>
        <dbReference type="ARBA" id="ARBA00023295"/>
    </source>
</evidence>
<dbReference type="InterPro" id="IPR005154">
    <property type="entry name" value="Glyco_hydro_67_aGlcAse_N"/>
</dbReference>
<dbReference type="Pfam" id="PF07488">
    <property type="entry name" value="Glyco_hydro_67M"/>
    <property type="match status" value="1"/>
</dbReference>
<proteinExistence type="inferred from homology"/>
<keyword evidence="5 7" id="KW-0326">Glycosidase</keyword>
<evidence type="ECO:0000259" key="10">
    <source>
        <dbReference type="Pfam" id="PF03648"/>
    </source>
</evidence>
<name>A0A327VT48_9BACT</name>
<organism evidence="13 14">
    <name type="scientific">Chitinophaga dinghuensis</name>
    <dbReference type="NCBI Taxonomy" id="1539050"/>
    <lineage>
        <taxon>Bacteria</taxon>
        <taxon>Pseudomonadati</taxon>
        <taxon>Bacteroidota</taxon>
        <taxon>Chitinophagia</taxon>
        <taxon>Chitinophagales</taxon>
        <taxon>Chitinophagaceae</taxon>
        <taxon>Chitinophaga</taxon>
    </lineage>
</organism>
<dbReference type="RefSeq" id="WP_111593551.1">
    <property type="nucleotide sequence ID" value="NZ_QLMA01000006.1"/>
</dbReference>
<dbReference type="Proteomes" id="UP000249819">
    <property type="component" value="Unassembled WGS sequence"/>
</dbReference>
<evidence type="ECO:0000256" key="4">
    <source>
        <dbReference type="ARBA" id="ARBA00023277"/>
    </source>
</evidence>
<feature type="active site" description="Proton acceptor" evidence="8">
    <location>
        <position position="407"/>
    </location>
</feature>
<evidence type="ECO:0000256" key="9">
    <source>
        <dbReference type="RuleBase" id="RU361198"/>
    </source>
</evidence>
<dbReference type="EMBL" id="QLMA01000006">
    <property type="protein sequence ID" value="RAJ79079.1"/>
    <property type="molecule type" value="Genomic_DNA"/>
</dbReference>
<evidence type="ECO:0000256" key="8">
    <source>
        <dbReference type="PIRSR" id="PIRSR029900-1"/>
    </source>
</evidence>
<feature type="domain" description="Alpha glucuronidase N-terminal" evidence="10">
    <location>
        <begin position="25"/>
        <end position="145"/>
    </location>
</feature>
<reference evidence="13 14" key="1">
    <citation type="submission" date="2018-06" db="EMBL/GenBank/DDBJ databases">
        <title>Genomic Encyclopedia of Archaeal and Bacterial Type Strains, Phase II (KMG-II): from individual species to whole genera.</title>
        <authorList>
            <person name="Goeker M."/>
        </authorList>
    </citation>
    <scope>NUCLEOTIDE SEQUENCE [LARGE SCALE GENOMIC DNA]</scope>
    <source>
        <strain evidence="13 14">DSM 29821</strain>
    </source>
</reference>
<dbReference type="Pfam" id="PF03648">
    <property type="entry name" value="Glyco_hydro_67N"/>
    <property type="match status" value="1"/>
</dbReference>
<dbReference type="InterPro" id="IPR011395">
    <property type="entry name" value="Glyco_hydro_67_aGlcAse"/>
</dbReference>
<feature type="domain" description="Glycosyl hydrolase family 67 catalytic" evidence="12">
    <location>
        <begin position="149"/>
        <end position="467"/>
    </location>
</feature>
<accession>A0A327VT48</accession>
<comment type="subunit">
    <text evidence="9">Homodimer.</text>
</comment>
<dbReference type="Pfam" id="PF07477">
    <property type="entry name" value="Glyco_hydro_67C"/>
    <property type="match status" value="1"/>
</dbReference>
<dbReference type="InterPro" id="IPR011100">
    <property type="entry name" value="Glyco_hydro_67_cat"/>
</dbReference>
<dbReference type="Gene3D" id="3.20.20.80">
    <property type="entry name" value="Glycosidases"/>
    <property type="match status" value="1"/>
</dbReference>
<dbReference type="SUPFAM" id="SSF55545">
    <property type="entry name" value="beta-N-acetylhexosaminidase-like domain"/>
    <property type="match status" value="1"/>
</dbReference>
<dbReference type="OrthoDB" id="339499at2"/>
<dbReference type="GO" id="GO:0046559">
    <property type="term" value="F:alpha-glucuronidase activity"/>
    <property type="evidence" value="ECO:0007669"/>
    <property type="project" value="InterPro"/>
</dbReference>
<comment type="caution">
    <text evidence="13">The sequence shown here is derived from an EMBL/GenBank/DDBJ whole genome shotgun (WGS) entry which is preliminary data.</text>
</comment>
<evidence type="ECO:0000259" key="12">
    <source>
        <dbReference type="Pfam" id="PF07488"/>
    </source>
</evidence>
<evidence type="ECO:0000313" key="14">
    <source>
        <dbReference type="Proteomes" id="UP000249819"/>
    </source>
</evidence>
<sequence length="713" mass="80569">MKKTKLLILFLVCVHAALAEDGYKMWLRYAPIPTSTLLQQYRRQITGIIIYGNSPTLRAAREELNTALPAMLQSPIPEIKTLRNGALIASPLSSLPSALKSIAIKEVQQLDSTGYLLLSTTANGKQITLITAKDDIGVLYGVFALLRKIQTQQNILQLKEWSSPKIKLRLLNHWDNLNRYVERGYAGISIWNWHTLPSYIDQRYIDYARFNASIGINGTVLNNVNANATVLTSEWLLKVAAIANTLRPYGIKVFLSARFSAPIEIGHLSTADPLNDSVRAWWQQKAKEIYQLIPDFGGFLVKANSEGQPGPQSYHRTHADGANLLADALAPYGGIVMWRAFVYDPKATDRFKQAYEEFTPLDGSFHSNVMVQVKNGPIDFQPREPFSPLLGAMPKTPLLPEFQLTQEYLGQGTHLVYMSPLFREVLQSDTYSNGPHSTVAAIADGSLLHHQLTAIAGVSNIGNERNWTGHPFGQANWYAFGRLAWDHSLSSENIGKEWIQQTFGCNQATDTILSMMMGSRETLVNYMTPLGLHHIMGNGHHYGPAPWSNHAPRADWDPVYYHRADSNGIGFDRTATGSGALLQYQPAVQQLYADSNKCEDKFLLWFHHVSWQHRMHSGRTLWQELCFKYNEGVMGVRHMQQQWNNIKQYINQEQFHQVSQLLALQEQEAVWWRDACLSYFSTISRLAIPVGMEQPAHSLQYYQQLHFPYAPGN</sequence>
<keyword evidence="4 9" id="KW-0119">Carbohydrate metabolism</keyword>
<evidence type="ECO:0000256" key="6">
    <source>
        <dbReference type="ARBA" id="ARBA00023326"/>
    </source>
</evidence>
<keyword evidence="6 9" id="KW-0624">Polysaccharide degradation</keyword>
<evidence type="ECO:0000259" key="11">
    <source>
        <dbReference type="Pfam" id="PF07477"/>
    </source>
</evidence>
<dbReference type="SUPFAM" id="SSF51445">
    <property type="entry name" value="(Trans)glycosidases"/>
    <property type="match status" value="1"/>
</dbReference>
<keyword evidence="14" id="KW-1185">Reference proteome</keyword>
<evidence type="ECO:0000256" key="3">
    <source>
        <dbReference type="ARBA" id="ARBA00022801"/>
    </source>
</evidence>
<dbReference type="InterPro" id="IPR029018">
    <property type="entry name" value="Hex-like_dom2"/>
</dbReference>
<comment type="similarity">
    <text evidence="1 7 9">Belongs to the glycosyl hydrolase 67 family.</text>
</comment>
<comment type="catalytic activity">
    <reaction evidence="9">
        <text>Hydrolysis of (1-&gt;2)-alpha-D-(4-O-methyl)glucuronosyl links in the main chain of hardwood xylans.</text>
        <dbReference type="EC" id="3.2.1.131"/>
    </reaction>
</comment>
<keyword evidence="2 7" id="KW-0858">Xylan degradation</keyword>
<dbReference type="PANTHER" id="PTHR39207">
    <property type="entry name" value="ALPHA-GLUCURONIDASE A"/>
    <property type="match status" value="1"/>
</dbReference>
<feature type="active site" description="Proton donor" evidence="8">
    <location>
        <position position="306"/>
    </location>
</feature>
<dbReference type="GO" id="GO:0005576">
    <property type="term" value="C:extracellular region"/>
    <property type="evidence" value="ECO:0007669"/>
    <property type="project" value="InterPro"/>
</dbReference>
<dbReference type="PANTHER" id="PTHR39207:SF1">
    <property type="entry name" value="ALPHA-GLUCURONIDASE A"/>
    <property type="match status" value="1"/>
</dbReference>
<evidence type="ECO:0000313" key="13">
    <source>
        <dbReference type="EMBL" id="RAJ79079.1"/>
    </source>
</evidence>